<dbReference type="AlphaFoldDB" id="A0AAD9DC92"/>
<organism evidence="3 4">
    <name type="scientific">Skeletonema marinoi</name>
    <dbReference type="NCBI Taxonomy" id="267567"/>
    <lineage>
        <taxon>Eukaryota</taxon>
        <taxon>Sar</taxon>
        <taxon>Stramenopiles</taxon>
        <taxon>Ochrophyta</taxon>
        <taxon>Bacillariophyta</taxon>
        <taxon>Coscinodiscophyceae</taxon>
        <taxon>Thalassiosirophycidae</taxon>
        <taxon>Thalassiosirales</taxon>
        <taxon>Skeletonemataceae</taxon>
        <taxon>Skeletonema</taxon>
        <taxon>Skeletonema marinoi-dohrnii complex</taxon>
    </lineage>
</organism>
<evidence type="ECO:0000256" key="2">
    <source>
        <dbReference type="SAM" id="SignalP"/>
    </source>
</evidence>
<feature type="chain" id="PRO_5041909829" description="RxLR effector protein" evidence="2">
    <location>
        <begin position="21"/>
        <end position="120"/>
    </location>
</feature>
<comment type="caution">
    <text evidence="3">The sequence shown here is derived from an EMBL/GenBank/DDBJ whole genome shotgun (WGS) entry which is preliminary data.</text>
</comment>
<feature type="region of interest" description="Disordered" evidence="1">
    <location>
        <begin position="76"/>
        <end position="120"/>
    </location>
</feature>
<name>A0AAD9DC92_9STRA</name>
<evidence type="ECO:0000256" key="1">
    <source>
        <dbReference type="SAM" id="MobiDB-lite"/>
    </source>
</evidence>
<dbReference type="Proteomes" id="UP001224775">
    <property type="component" value="Unassembled WGS sequence"/>
</dbReference>
<keyword evidence="2" id="KW-0732">Signal</keyword>
<evidence type="ECO:0008006" key="5">
    <source>
        <dbReference type="Google" id="ProtNLM"/>
    </source>
</evidence>
<evidence type="ECO:0000313" key="4">
    <source>
        <dbReference type="Proteomes" id="UP001224775"/>
    </source>
</evidence>
<keyword evidence="4" id="KW-1185">Reference proteome</keyword>
<sequence length="120" mass="13265">MKSFFLITFALLATAASISAFAPNYSRQTIIASRIKLFMARSKPAKSQEEDVELTRAIIMKHIGSVEDFVVDDDTVEEVEASSEEADDESNESKSMKDKLKGTGRKIKDKLKSTIQKGSS</sequence>
<accession>A0AAD9DC92</accession>
<reference evidence="3" key="1">
    <citation type="submission" date="2023-06" db="EMBL/GenBank/DDBJ databases">
        <title>Survivors Of The Sea: Transcriptome response of Skeletonema marinoi to long-term dormancy.</title>
        <authorList>
            <person name="Pinder M.I.M."/>
            <person name="Kourtchenko O."/>
            <person name="Robertson E.K."/>
            <person name="Larsson T."/>
            <person name="Maumus F."/>
            <person name="Osuna-Cruz C.M."/>
            <person name="Vancaester E."/>
            <person name="Stenow R."/>
            <person name="Vandepoele K."/>
            <person name="Ploug H."/>
            <person name="Bruchert V."/>
            <person name="Godhe A."/>
            <person name="Topel M."/>
        </authorList>
    </citation>
    <scope>NUCLEOTIDE SEQUENCE</scope>
    <source>
        <strain evidence="3">R05AC</strain>
    </source>
</reference>
<feature type="compositionally biased region" description="Acidic residues" evidence="1">
    <location>
        <begin position="76"/>
        <end position="90"/>
    </location>
</feature>
<protein>
    <recommendedName>
        <fullName evidence="5">RxLR effector protein</fullName>
    </recommendedName>
</protein>
<evidence type="ECO:0000313" key="3">
    <source>
        <dbReference type="EMBL" id="KAK1742092.1"/>
    </source>
</evidence>
<feature type="signal peptide" evidence="2">
    <location>
        <begin position="1"/>
        <end position="20"/>
    </location>
</feature>
<gene>
    <name evidence="3" type="ORF">QTG54_007665</name>
</gene>
<dbReference type="EMBL" id="JATAAI010000012">
    <property type="protein sequence ID" value="KAK1742092.1"/>
    <property type="molecule type" value="Genomic_DNA"/>
</dbReference>
<proteinExistence type="predicted"/>
<feature type="compositionally biased region" description="Basic and acidic residues" evidence="1">
    <location>
        <begin position="91"/>
        <end position="101"/>
    </location>
</feature>